<dbReference type="InterPro" id="IPR003646">
    <property type="entry name" value="SH3-like_bac-type"/>
</dbReference>
<protein>
    <submittedName>
        <fullName evidence="2">Ligand-binding protein SH3</fullName>
    </submittedName>
</protein>
<dbReference type="Gene3D" id="2.30.30.40">
    <property type="entry name" value="SH3 Domains"/>
    <property type="match status" value="1"/>
</dbReference>
<proteinExistence type="predicted"/>
<name>A0A1B0ZY83_9RHOB</name>
<organism evidence="2 3">
    <name type="scientific">Tritonibacter mobilis F1926</name>
    <dbReference type="NCBI Taxonomy" id="1265309"/>
    <lineage>
        <taxon>Bacteria</taxon>
        <taxon>Pseudomonadati</taxon>
        <taxon>Pseudomonadota</taxon>
        <taxon>Alphaproteobacteria</taxon>
        <taxon>Rhodobacterales</taxon>
        <taxon>Paracoccaceae</taxon>
        <taxon>Tritonibacter</taxon>
    </lineage>
</organism>
<dbReference type="OrthoDB" id="7433551at2"/>
<dbReference type="EMBL" id="CP015230">
    <property type="protein sequence ID" value="ANP39293.1"/>
    <property type="molecule type" value="Genomic_DNA"/>
</dbReference>
<dbReference type="GeneID" id="28248329"/>
<dbReference type="KEGG" id="rmb:K529_000815"/>
<dbReference type="SMART" id="SM00287">
    <property type="entry name" value="SH3b"/>
    <property type="match status" value="1"/>
</dbReference>
<accession>A0A1B0ZY83</accession>
<evidence type="ECO:0000313" key="2">
    <source>
        <dbReference type="EMBL" id="ANP39293.1"/>
    </source>
</evidence>
<dbReference type="InterPro" id="IPR036028">
    <property type="entry name" value="SH3-like_dom_sf"/>
</dbReference>
<evidence type="ECO:0000259" key="1">
    <source>
        <dbReference type="PROSITE" id="PS51781"/>
    </source>
</evidence>
<dbReference type="Pfam" id="PF08239">
    <property type="entry name" value="SH3_3"/>
    <property type="match status" value="1"/>
</dbReference>
<dbReference type="PROSITE" id="PS51781">
    <property type="entry name" value="SH3B"/>
    <property type="match status" value="1"/>
</dbReference>
<dbReference type="AlphaFoldDB" id="A0A1B0ZY83"/>
<dbReference type="Proteomes" id="UP000013243">
    <property type="component" value="Chromosome"/>
</dbReference>
<gene>
    <name evidence="2" type="ORF">K529_000815</name>
</gene>
<evidence type="ECO:0000313" key="3">
    <source>
        <dbReference type="Proteomes" id="UP000013243"/>
    </source>
</evidence>
<dbReference type="RefSeq" id="WP_005616929.1">
    <property type="nucleotide sequence ID" value="NZ_CP015230.1"/>
</dbReference>
<reference evidence="2 3" key="1">
    <citation type="journal article" date="2016" name="ISME J.">
        <title>Global occurrence and heterogeneity of the Roseobacter-clade species Ruegeria mobilis.</title>
        <authorList>
            <person name="Sonnenschein E."/>
            <person name="Gram L."/>
        </authorList>
    </citation>
    <scope>NUCLEOTIDE SEQUENCE [LARGE SCALE GENOMIC DNA]</scope>
    <source>
        <strain evidence="2 3">F1926</strain>
    </source>
</reference>
<dbReference type="STRING" id="1265309.K529_000815"/>
<dbReference type="SUPFAM" id="SSF50044">
    <property type="entry name" value="SH3-domain"/>
    <property type="match status" value="1"/>
</dbReference>
<sequence>MSRFLVVSFAGLALAFYELSGGADFSPPERAQTETPSARVAAASDRGRIVSRPAETQLASPVLTPYSAPAVIKTATGNRADTASDTPTGSDAAVINISLREPASVVSLPQPISLNLPVTGLRIGSIEGGLGAITTDEPQPVAAVATPEPIGDMRKIRASRANVRLGPGTRFPVLMQLLAGDKVRVLNDDPSGWSLLENPKTGQVGWIAASLLSAKQS</sequence>
<feature type="domain" description="SH3b" evidence="1">
    <location>
        <begin position="151"/>
        <end position="216"/>
    </location>
</feature>